<gene>
    <name evidence="3" type="primary">ligD</name>
    <name evidence="3" type="ORF">KGD84_26210</name>
</gene>
<evidence type="ECO:0000256" key="1">
    <source>
        <dbReference type="SAM" id="MobiDB-lite"/>
    </source>
</evidence>
<evidence type="ECO:0000313" key="3">
    <source>
        <dbReference type="EMBL" id="QUX21838.1"/>
    </source>
</evidence>
<dbReference type="EC" id="6.5.1.1" evidence="3"/>
<evidence type="ECO:0000259" key="2">
    <source>
        <dbReference type="Pfam" id="PF21686"/>
    </source>
</evidence>
<dbReference type="InterPro" id="IPR052171">
    <property type="entry name" value="NHEJ_LigD"/>
</dbReference>
<feature type="domain" description="DNA ligase D polymerase" evidence="2">
    <location>
        <begin position="81"/>
        <end position="315"/>
    </location>
</feature>
<keyword evidence="3" id="KW-0436">Ligase</keyword>
<dbReference type="Gene3D" id="3.90.920.10">
    <property type="entry name" value="DNA primase, PRIM domain"/>
    <property type="match status" value="1"/>
</dbReference>
<sequence length="347" mass="38529">MPPAVVEGPGRVGRPPLGPGREWCARTSRPCRAPGERFSSVWVGDLREVVAVGDGVRIRAGRRVVEVKRPDKELFGAGGPTKEDLARYHLRIAPLMLPHLKGRPVALERYPGGVGKTGFFVKHPSVPDWVRTLEIEGEPMMEARDAATLVWCADQAAITLHAWQSREPRLGRPDLLILDLDPPDTDPGAFAACKAAARDAREVLEEAGLAAYVMTTGSKGLHVRSPLRPELDDQEVRDLAKLLAERVAERAPGERTTEVRKNKREGRLFVDYLRNGREQLAVAPYSVRVREGAPVAAPLFWEELDGLESPRAFGLDLEREECPFRGMHRRARSPKRARDRLGRPRAA</sequence>
<dbReference type="PANTHER" id="PTHR42705">
    <property type="entry name" value="BIFUNCTIONAL NON-HOMOLOGOUS END JOINING PROTEIN LIGD"/>
    <property type="match status" value="1"/>
</dbReference>
<dbReference type="EMBL" id="CP074133">
    <property type="protein sequence ID" value="QUX21838.1"/>
    <property type="molecule type" value="Genomic_DNA"/>
</dbReference>
<dbReference type="GO" id="GO:0003910">
    <property type="term" value="F:DNA ligase (ATP) activity"/>
    <property type="evidence" value="ECO:0007669"/>
    <property type="project" value="UniProtKB-EC"/>
</dbReference>
<reference evidence="3 4" key="1">
    <citation type="submission" date="2021-05" db="EMBL/GenBank/DDBJ databases">
        <title>Direct Submission.</title>
        <authorList>
            <person name="Li K."/>
            <person name="Gao J."/>
        </authorList>
    </citation>
    <scope>NUCLEOTIDE SEQUENCE [LARGE SCALE GENOMIC DNA]</scope>
    <source>
        <strain evidence="3 4">Mg02</strain>
    </source>
</reference>
<dbReference type="Pfam" id="PF21686">
    <property type="entry name" value="LigD_Prim-Pol"/>
    <property type="match status" value="1"/>
</dbReference>
<proteinExistence type="predicted"/>
<dbReference type="CDD" id="cd04861">
    <property type="entry name" value="LigD_Pol_like"/>
    <property type="match status" value="1"/>
</dbReference>
<accession>A0ABX8BM25</accession>
<organism evidence="3 4">
    <name type="scientific">Nocardiopsis changdeensis</name>
    <dbReference type="NCBI Taxonomy" id="2831969"/>
    <lineage>
        <taxon>Bacteria</taxon>
        <taxon>Bacillati</taxon>
        <taxon>Actinomycetota</taxon>
        <taxon>Actinomycetes</taxon>
        <taxon>Streptosporangiales</taxon>
        <taxon>Nocardiopsidaceae</taxon>
        <taxon>Nocardiopsis</taxon>
    </lineage>
</organism>
<dbReference type="NCBIfam" id="TIGR02778">
    <property type="entry name" value="ligD_pol"/>
    <property type="match status" value="1"/>
</dbReference>
<name>A0ABX8BM25_9ACTN</name>
<evidence type="ECO:0000313" key="4">
    <source>
        <dbReference type="Proteomes" id="UP000676079"/>
    </source>
</evidence>
<dbReference type="Proteomes" id="UP000676079">
    <property type="component" value="Chromosome"/>
</dbReference>
<protein>
    <submittedName>
        <fullName evidence="3">Non-homologous end-joining DNA ligase</fullName>
        <ecNumber evidence="3">6.5.1.1</ecNumber>
    </submittedName>
</protein>
<dbReference type="PANTHER" id="PTHR42705:SF2">
    <property type="entry name" value="BIFUNCTIONAL NON-HOMOLOGOUS END JOINING PROTEIN LIGD"/>
    <property type="match status" value="1"/>
</dbReference>
<keyword evidence="4" id="KW-1185">Reference proteome</keyword>
<feature type="region of interest" description="Disordered" evidence="1">
    <location>
        <begin position="326"/>
        <end position="347"/>
    </location>
</feature>
<dbReference type="InterPro" id="IPR014145">
    <property type="entry name" value="LigD_pol_dom"/>
</dbReference>
<feature type="compositionally biased region" description="Basic residues" evidence="1">
    <location>
        <begin position="326"/>
        <end position="338"/>
    </location>
</feature>